<dbReference type="PROSITE" id="PS50297">
    <property type="entry name" value="ANK_REP_REGION"/>
    <property type="match status" value="2"/>
</dbReference>
<reference evidence="5" key="1">
    <citation type="submission" date="2023-08" db="EMBL/GenBank/DDBJ databases">
        <title>Reference Genome Resource for the Citrus Pathogen Phytophthora citrophthora.</title>
        <authorList>
            <person name="Moller H."/>
            <person name="Coetzee B."/>
            <person name="Rose L.J."/>
            <person name="Van Niekerk J.M."/>
        </authorList>
    </citation>
    <scope>NUCLEOTIDE SEQUENCE</scope>
    <source>
        <strain evidence="5">STE-U-9442</strain>
    </source>
</reference>
<keyword evidence="1" id="KW-0677">Repeat</keyword>
<evidence type="ECO:0000256" key="2">
    <source>
        <dbReference type="ARBA" id="ARBA00023043"/>
    </source>
</evidence>
<feature type="compositionally biased region" description="Polar residues" evidence="4">
    <location>
        <begin position="1"/>
        <end position="12"/>
    </location>
</feature>
<dbReference type="SUPFAM" id="SSF48403">
    <property type="entry name" value="Ankyrin repeat"/>
    <property type="match status" value="1"/>
</dbReference>
<dbReference type="AlphaFoldDB" id="A0AAD9LLP8"/>
<accession>A0AAD9LLP8</accession>
<dbReference type="SMART" id="SM00248">
    <property type="entry name" value="ANK"/>
    <property type="match status" value="2"/>
</dbReference>
<keyword evidence="6" id="KW-1185">Reference proteome</keyword>
<evidence type="ECO:0000256" key="4">
    <source>
        <dbReference type="SAM" id="MobiDB-lite"/>
    </source>
</evidence>
<feature type="region of interest" description="Disordered" evidence="4">
    <location>
        <begin position="1"/>
        <end position="22"/>
    </location>
</feature>
<dbReference type="PANTHER" id="PTHR24171">
    <property type="entry name" value="ANKYRIN REPEAT DOMAIN-CONTAINING PROTEIN 39-RELATED"/>
    <property type="match status" value="1"/>
</dbReference>
<dbReference type="InterPro" id="IPR002110">
    <property type="entry name" value="Ankyrin_rpt"/>
</dbReference>
<dbReference type="PRINTS" id="PR01415">
    <property type="entry name" value="ANKYRIN"/>
</dbReference>
<dbReference type="PANTHER" id="PTHR24171:SF9">
    <property type="entry name" value="ANKYRIN REPEAT DOMAIN-CONTAINING PROTEIN 39"/>
    <property type="match status" value="1"/>
</dbReference>
<sequence>MGNTHSRPSTAGATVGDVNSDEDDGINALVKATWEGHLDMIRNLVEQGADVNAKAKYSATALVESARNGHFEVVRYLIEHGADINGKDAIGDTAVVEARNHVIVVRYLIEQITTVRQR</sequence>
<evidence type="ECO:0000313" key="6">
    <source>
        <dbReference type="Proteomes" id="UP001259832"/>
    </source>
</evidence>
<name>A0AAD9LLP8_9STRA</name>
<gene>
    <name evidence="5" type="ORF">P3T76_007364</name>
</gene>
<dbReference type="Proteomes" id="UP001259832">
    <property type="component" value="Unassembled WGS sequence"/>
</dbReference>
<feature type="repeat" description="ANK" evidence="3">
    <location>
        <begin position="24"/>
        <end position="56"/>
    </location>
</feature>
<dbReference type="Pfam" id="PF13857">
    <property type="entry name" value="Ank_5"/>
    <property type="match status" value="1"/>
</dbReference>
<evidence type="ECO:0000256" key="3">
    <source>
        <dbReference type="PROSITE-ProRule" id="PRU00023"/>
    </source>
</evidence>
<evidence type="ECO:0000313" key="5">
    <source>
        <dbReference type="EMBL" id="KAK1941498.1"/>
    </source>
</evidence>
<evidence type="ECO:0000256" key="1">
    <source>
        <dbReference type="ARBA" id="ARBA00022737"/>
    </source>
</evidence>
<protein>
    <submittedName>
        <fullName evidence="5">Ankyrin repeat domain-containing protein 50</fullName>
    </submittedName>
</protein>
<keyword evidence="2 3" id="KW-0040">ANK repeat</keyword>
<dbReference type="InterPro" id="IPR036770">
    <property type="entry name" value="Ankyrin_rpt-contain_sf"/>
</dbReference>
<dbReference type="EMBL" id="JASMQC010000012">
    <property type="protein sequence ID" value="KAK1941498.1"/>
    <property type="molecule type" value="Genomic_DNA"/>
</dbReference>
<organism evidence="5 6">
    <name type="scientific">Phytophthora citrophthora</name>
    <dbReference type="NCBI Taxonomy" id="4793"/>
    <lineage>
        <taxon>Eukaryota</taxon>
        <taxon>Sar</taxon>
        <taxon>Stramenopiles</taxon>
        <taxon>Oomycota</taxon>
        <taxon>Peronosporomycetes</taxon>
        <taxon>Peronosporales</taxon>
        <taxon>Peronosporaceae</taxon>
        <taxon>Phytophthora</taxon>
    </lineage>
</organism>
<dbReference type="PROSITE" id="PS50088">
    <property type="entry name" value="ANK_REPEAT"/>
    <property type="match status" value="2"/>
</dbReference>
<dbReference type="Gene3D" id="1.25.40.20">
    <property type="entry name" value="Ankyrin repeat-containing domain"/>
    <property type="match status" value="1"/>
</dbReference>
<proteinExistence type="predicted"/>
<comment type="caution">
    <text evidence="5">The sequence shown here is derived from an EMBL/GenBank/DDBJ whole genome shotgun (WGS) entry which is preliminary data.</text>
</comment>
<feature type="repeat" description="ANK" evidence="3">
    <location>
        <begin position="57"/>
        <end position="89"/>
    </location>
</feature>